<sequence length="88" mass="10081">MEIAMLGVCQMDRIHDENIPRRTRVVDTVHSIRKKLSFRPFAKHTFPGLRAASSMDAILCDDFHGRQCVRSRVAAAPRRMPDVSEQFV</sequence>
<dbReference type="EMBL" id="BGZK01000561">
    <property type="protein sequence ID" value="GBP50255.1"/>
    <property type="molecule type" value="Genomic_DNA"/>
</dbReference>
<accession>A0A4C1WJG6</accession>
<dbReference type="AlphaFoldDB" id="A0A4C1WJG6"/>
<protein>
    <submittedName>
        <fullName evidence="1">Uncharacterized protein</fullName>
    </submittedName>
</protein>
<evidence type="ECO:0000313" key="2">
    <source>
        <dbReference type="Proteomes" id="UP000299102"/>
    </source>
</evidence>
<evidence type="ECO:0000313" key="1">
    <source>
        <dbReference type="EMBL" id="GBP50255.1"/>
    </source>
</evidence>
<organism evidence="1 2">
    <name type="scientific">Eumeta variegata</name>
    <name type="common">Bagworm moth</name>
    <name type="synonym">Eumeta japonica</name>
    <dbReference type="NCBI Taxonomy" id="151549"/>
    <lineage>
        <taxon>Eukaryota</taxon>
        <taxon>Metazoa</taxon>
        <taxon>Ecdysozoa</taxon>
        <taxon>Arthropoda</taxon>
        <taxon>Hexapoda</taxon>
        <taxon>Insecta</taxon>
        <taxon>Pterygota</taxon>
        <taxon>Neoptera</taxon>
        <taxon>Endopterygota</taxon>
        <taxon>Lepidoptera</taxon>
        <taxon>Glossata</taxon>
        <taxon>Ditrysia</taxon>
        <taxon>Tineoidea</taxon>
        <taxon>Psychidae</taxon>
        <taxon>Oiketicinae</taxon>
        <taxon>Eumeta</taxon>
    </lineage>
</organism>
<gene>
    <name evidence="1" type="ORF">EVAR_88091_1</name>
</gene>
<name>A0A4C1WJG6_EUMVA</name>
<comment type="caution">
    <text evidence="1">The sequence shown here is derived from an EMBL/GenBank/DDBJ whole genome shotgun (WGS) entry which is preliminary data.</text>
</comment>
<reference evidence="1 2" key="1">
    <citation type="journal article" date="2019" name="Commun. Biol.">
        <title>The bagworm genome reveals a unique fibroin gene that provides high tensile strength.</title>
        <authorList>
            <person name="Kono N."/>
            <person name="Nakamura H."/>
            <person name="Ohtoshi R."/>
            <person name="Tomita M."/>
            <person name="Numata K."/>
            <person name="Arakawa K."/>
        </authorList>
    </citation>
    <scope>NUCLEOTIDE SEQUENCE [LARGE SCALE GENOMIC DNA]</scope>
</reference>
<proteinExistence type="predicted"/>
<keyword evidence="2" id="KW-1185">Reference proteome</keyword>
<dbReference type="Proteomes" id="UP000299102">
    <property type="component" value="Unassembled WGS sequence"/>
</dbReference>